<evidence type="ECO:0000313" key="1">
    <source>
        <dbReference type="EMBL" id="KAJ9657061.1"/>
    </source>
</evidence>
<gene>
    <name evidence="1" type="ORF">H2198_004553</name>
</gene>
<comment type="caution">
    <text evidence="1">The sequence shown here is derived from an EMBL/GenBank/DDBJ whole genome shotgun (WGS) entry which is preliminary data.</text>
</comment>
<name>A0ACC3A8I2_9EURO</name>
<evidence type="ECO:0000313" key="2">
    <source>
        <dbReference type="Proteomes" id="UP001172386"/>
    </source>
</evidence>
<accession>A0ACC3A8I2</accession>
<organism evidence="1 2">
    <name type="scientific">Neophaeococcomyces mojaviensis</name>
    <dbReference type="NCBI Taxonomy" id="3383035"/>
    <lineage>
        <taxon>Eukaryota</taxon>
        <taxon>Fungi</taxon>
        <taxon>Dikarya</taxon>
        <taxon>Ascomycota</taxon>
        <taxon>Pezizomycotina</taxon>
        <taxon>Eurotiomycetes</taxon>
        <taxon>Chaetothyriomycetidae</taxon>
        <taxon>Chaetothyriales</taxon>
        <taxon>Chaetothyriales incertae sedis</taxon>
        <taxon>Neophaeococcomyces</taxon>
    </lineage>
</organism>
<sequence>MGLIKTAIYGGAGYYAFNKIMKSVPNGHNLLFPNHIPSLSFREDTTDSSTHRHREEKHQSASQAPAPQTSRQFDTQSQQYQNGYGYQYQPQPLQFQAASEHLRGQHIRVDQNGDSYFTHPHQRMYLAENAPQPAFYQQPTYYQQPAPRYQSGFVKEINEPVSAGKN</sequence>
<dbReference type="EMBL" id="JAPDRQ010000069">
    <property type="protein sequence ID" value="KAJ9657061.1"/>
    <property type="molecule type" value="Genomic_DNA"/>
</dbReference>
<dbReference type="Proteomes" id="UP001172386">
    <property type="component" value="Unassembled WGS sequence"/>
</dbReference>
<protein>
    <submittedName>
        <fullName evidence="1">Uncharacterized protein</fullName>
    </submittedName>
</protein>
<proteinExistence type="predicted"/>
<reference evidence="1" key="1">
    <citation type="submission" date="2022-10" db="EMBL/GenBank/DDBJ databases">
        <title>Culturing micro-colonial fungi from biological soil crusts in the Mojave desert and describing Neophaeococcomyces mojavensis, and introducing the new genera and species Taxawa tesnikishii.</title>
        <authorList>
            <person name="Kurbessoian T."/>
            <person name="Stajich J.E."/>
        </authorList>
    </citation>
    <scope>NUCLEOTIDE SEQUENCE</scope>
    <source>
        <strain evidence="1">JES_112</strain>
    </source>
</reference>
<keyword evidence="2" id="KW-1185">Reference proteome</keyword>